<evidence type="ECO:0000313" key="2">
    <source>
        <dbReference type="EMBL" id="KAK7267644.1"/>
    </source>
</evidence>
<gene>
    <name evidence="2" type="ORF">RIF29_20322</name>
</gene>
<organism evidence="2 3">
    <name type="scientific">Crotalaria pallida</name>
    <name type="common">Smooth rattlebox</name>
    <name type="synonym">Crotalaria striata</name>
    <dbReference type="NCBI Taxonomy" id="3830"/>
    <lineage>
        <taxon>Eukaryota</taxon>
        <taxon>Viridiplantae</taxon>
        <taxon>Streptophyta</taxon>
        <taxon>Embryophyta</taxon>
        <taxon>Tracheophyta</taxon>
        <taxon>Spermatophyta</taxon>
        <taxon>Magnoliopsida</taxon>
        <taxon>eudicotyledons</taxon>
        <taxon>Gunneridae</taxon>
        <taxon>Pentapetalae</taxon>
        <taxon>rosids</taxon>
        <taxon>fabids</taxon>
        <taxon>Fabales</taxon>
        <taxon>Fabaceae</taxon>
        <taxon>Papilionoideae</taxon>
        <taxon>50 kb inversion clade</taxon>
        <taxon>genistoids sensu lato</taxon>
        <taxon>core genistoids</taxon>
        <taxon>Crotalarieae</taxon>
        <taxon>Crotalaria</taxon>
    </lineage>
</organism>
<protein>
    <submittedName>
        <fullName evidence="2">Uncharacterized protein</fullName>
    </submittedName>
</protein>
<comment type="caution">
    <text evidence="2">The sequence shown here is derived from an EMBL/GenBank/DDBJ whole genome shotgun (WGS) entry which is preliminary data.</text>
</comment>
<dbReference type="Proteomes" id="UP001372338">
    <property type="component" value="Unassembled WGS sequence"/>
</dbReference>
<sequence length="139" mass="15410">MLATMNEIDHIQSSIQEPPPASHVPDATNVDDVVPMTSRERGGLGRRRRRSAHGQPPPSQECYIPSPLPQGYMPSPQSYGYMSMPQMQGSNTLSLYDPVMSTPSAPGRWERELVSPNFDFYDMAGTSAPQIDLNTQLFN</sequence>
<evidence type="ECO:0000256" key="1">
    <source>
        <dbReference type="SAM" id="MobiDB-lite"/>
    </source>
</evidence>
<proteinExistence type="predicted"/>
<name>A0AAN9F105_CROPI</name>
<feature type="region of interest" description="Disordered" evidence="1">
    <location>
        <begin position="1"/>
        <end position="69"/>
    </location>
</feature>
<keyword evidence="3" id="KW-1185">Reference proteome</keyword>
<dbReference type="EMBL" id="JAYWIO010000004">
    <property type="protein sequence ID" value="KAK7267644.1"/>
    <property type="molecule type" value="Genomic_DNA"/>
</dbReference>
<evidence type="ECO:0000313" key="3">
    <source>
        <dbReference type="Proteomes" id="UP001372338"/>
    </source>
</evidence>
<dbReference type="AlphaFoldDB" id="A0AAN9F105"/>
<reference evidence="2 3" key="1">
    <citation type="submission" date="2024-01" db="EMBL/GenBank/DDBJ databases">
        <title>The genomes of 5 underutilized Papilionoideae crops provide insights into root nodulation and disease resistanc.</title>
        <authorList>
            <person name="Yuan L."/>
        </authorList>
    </citation>
    <scope>NUCLEOTIDE SEQUENCE [LARGE SCALE GENOMIC DNA]</scope>
    <source>
        <strain evidence="2">ZHUSHIDOU_FW_LH</strain>
        <tissue evidence="2">Leaf</tissue>
    </source>
</reference>
<accession>A0AAN9F105</accession>